<feature type="transmembrane region" description="Helical" evidence="9">
    <location>
        <begin position="255"/>
        <end position="276"/>
    </location>
</feature>
<organism evidence="11 12">
    <name type="scientific">Gambusia affinis</name>
    <name type="common">Western mosquitofish</name>
    <name type="synonym">Heterandria affinis</name>
    <dbReference type="NCBI Taxonomy" id="33528"/>
    <lineage>
        <taxon>Eukaryota</taxon>
        <taxon>Metazoa</taxon>
        <taxon>Chordata</taxon>
        <taxon>Craniata</taxon>
        <taxon>Vertebrata</taxon>
        <taxon>Euteleostomi</taxon>
        <taxon>Actinopterygii</taxon>
        <taxon>Neopterygii</taxon>
        <taxon>Teleostei</taxon>
        <taxon>Neoteleostei</taxon>
        <taxon>Acanthomorphata</taxon>
        <taxon>Ovalentaria</taxon>
        <taxon>Atherinomorphae</taxon>
        <taxon>Cyprinodontiformes</taxon>
        <taxon>Poeciliidae</taxon>
        <taxon>Poeciliinae</taxon>
        <taxon>Gambusia</taxon>
    </lineage>
</organism>
<evidence type="ECO:0000256" key="4">
    <source>
        <dbReference type="ARBA" id="ARBA00005975"/>
    </source>
</evidence>
<dbReference type="SMART" id="SM00714">
    <property type="entry name" value="LITAF"/>
    <property type="match status" value="2"/>
</dbReference>
<evidence type="ECO:0000256" key="2">
    <source>
        <dbReference type="ARBA" id="ARBA00004414"/>
    </source>
</evidence>
<evidence type="ECO:0000259" key="10">
    <source>
        <dbReference type="PROSITE" id="PS51837"/>
    </source>
</evidence>
<comment type="caution">
    <text evidence="11">The sequence shown here is derived from an EMBL/GenBank/DDBJ whole genome shotgun (WGS) entry which is preliminary data.</text>
</comment>
<dbReference type="AlphaFoldDB" id="A0A315VJA6"/>
<keyword evidence="9" id="KW-1133">Transmembrane helix</keyword>
<sequence length="362" mass="40325">MAKAVVKSSQEMGSFELRLVNSRTRMMRVTEKQKHQENMHHDQNDDDSWPEDATKLKVTHVKTTANILKIPTGVCVINLDQWRAILGEISEDGKRISSTIPWPSHGLWPASDVCSTNLFHSTRLPRSTGFLRSARLSRSTRRLCSTMFARSTSFCHLTGVAFAPVVVQPTVTRVAISTALYDVPGQAFCSHCQETVITRTELEPGLFTWLVCGGLCFVGCFLCCCIPFCLDSCNDVRHHCPRCQHVLYIYKRIQFVLVLLNYFSPFAGVAFAPAVAAPAVSHVVVAPTLGDVPGQTLCPHCQQTVITQTEHMPGLLAWAICGGMTILGCWLCCCIPFCLDSCKDVEHRCPNCQHVLYIYKRM</sequence>
<feature type="domain" description="LITAF" evidence="10">
    <location>
        <begin position="168"/>
        <end position="252"/>
    </location>
</feature>
<evidence type="ECO:0000256" key="9">
    <source>
        <dbReference type="SAM" id="Phobius"/>
    </source>
</evidence>
<evidence type="ECO:0000256" key="7">
    <source>
        <dbReference type="ARBA" id="ARBA00023136"/>
    </source>
</evidence>
<evidence type="ECO:0000256" key="8">
    <source>
        <dbReference type="SAM" id="MobiDB-lite"/>
    </source>
</evidence>
<dbReference type="EMBL" id="NHOQ01002164">
    <property type="protein sequence ID" value="PWA19229.1"/>
    <property type="molecule type" value="Genomic_DNA"/>
</dbReference>
<keyword evidence="12" id="KW-1185">Reference proteome</keyword>
<feature type="region of interest" description="Disordered" evidence="8">
    <location>
        <begin position="31"/>
        <end position="51"/>
    </location>
</feature>
<dbReference type="InterPro" id="IPR037519">
    <property type="entry name" value="LITAF_fam"/>
</dbReference>
<dbReference type="GO" id="GO:0098560">
    <property type="term" value="C:cytoplasmic side of late endosome membrane"/>
    <property type="evidence" value="ECO:0007669"/>
    <property type="project" value="TreeGrafter"/>
</dbReference>
<evidence type="ECO:0000313" key="11">
    <source>
        <dbReference type="EMBL" id="PWA19229.1"/>
    </source>
</evidence>
<keyword evidence="6" id="KW-0862">Zinc</keyword>
<proteinExistence type="inferred from homology"/>
<accession>A0A315VJA6</accession>
<evidence type="ECO:0000256" key="6">
    <source>
        <dbReference type="ARBA" id="ARBA00022833"/>
    </source>
</evidence>
<dbReference type="GO" id="GO:0098574">
    <property type="term" value="C:cytoplasmic side of lysosomal membrane"/>
    <property type="evidence" value="ECO:0007669"/>
    <property type="project" value="TreeGrafter"/>
</dbReference>
<dbReference type="InterPro" id="IPR006629">
    <property type="entry name" value="LITAF"/>
</dbReference>
<evidence type="ECO:0000313" key="12">
    <source>
        <dbReference type="Proteomes" id="UP000250572"/>
    </source>
</evidence>
<dbReference type="Proteomes" id="UP000250572">
    <property type="component" value="Unassembled WGS sequence"/>
</dbReference>
<feature type="transmembrane region" description="Helical" evidence="9">
    <location>
        <begin position="315"/>
        <end position="339"/>
    </location>
</feature>
<name>A0A315VJA6_GAMAF</name>
<feature type="transmembrane region" description="Helical" evidence="9">
    <location>
        <begin position="206"/>
        <end position="230"/>
    </location>
</feature>
<gene>
    <name evidence="11" type="ORF">CCH79_00014566</name>
</gene>
<feature type="compositionally biased region" description="Basic and acidic residues" evidence="8">
    <location>
        <begin position="31"/>
        <end position="43"/>
    </location>
</feature>
<dbReference type="PROSITE" id="PS51837">
    <property type="entry name" value="LITAF"/>
    <property type="match status" value="2"/>
</dbReference>
<dbReference type="PANTHER" id="PTHR23292">
    <property type="entry name" value="LIPOPOLYSACCHARIDE-INDUCED TUMOR NECROSIS FACTOR-ALPHA FACTOR"/>
    <property type="match status" value="1"/>
</dbReference>
<reference evidence="11 12" key="1">
    <citation type="journal article" date="2018" name="G3 (Bethesda)">
        <title>A High-Quality Reference Genome for the Invasive Mosquitofish Gambusia affinis Using a Chicago Library.</title>
        <authorList>
            <person name="Hoffberg S.L."/>
            <person name="Troendle N.J."/>
            <person name="Glenn T.C."/>
            <person name="Mahmud O."/>
            <person name="Louha S."/>
            <person name="Chalopin D."/>
            <person name="Bennetzen J.L."/>
            <person name="Mauricio R."/>
        </authorList>
    </citation>
    <scope>NUCLEOTIDE SEQUENCE [LARGE SCALE GENOMIC DNA]</scope>
    <source>
        <strain evidence="11">NE01/NJP1002.9</strain>
        <tissue evidence="11">Muscle</tissue>
    </source>
</reference>
<evidence type="ECO:0000256" key="5">
    <source>
        <dbReference type="ARBA" id="ARBA00022723"/>
    </source>
</evidence>
<dbReference type="GO" id="GO:0005634">
    <property type="term" value="C:nucleus"/>
    <property type="evidence" value="ECO:0007669"/>
    <property type="project" value="TreeGrafter"/>
</dbReference>
<dbReference type="GO" id="GO:0008270">
    <property type="term" value="F:zinc ion binding"/>
    <property type="evidence" value="ECO:0007669"/>
    <property type="project" value="TreeGrafter"/>
</dbReference>
<feature type="domain" description="LITAF" evidence="10">
    <location>
        <begin position="280"/>
        <end position="361"/>
    </location>
</feature>
<comment type="similarity">
    <text evidence="4">Belongs to the CDIP1/LITAF family.</text>
</comment>
<keyword evidence="7 9" id="KW-0472">Membrane</keyword>
<evidence type="ECO:0000256" key="1">
    <source>
        <dbReference type="ARBA" id="ARBA00004125"/>
    </source>
</evidence>
<evidence type="ECO:0000256" key="3">
    <source>
        <dbReference type="ARBA" id="ARBA00004630"/>
    </source>
</evidence>
<dbReference type="PANTHER" id="PTHR23292:SF48">
    <property type="entry name" value="LIPOPOLYSACCHARIDE-INDUCED TUMOR NECROSIS FACTOR-ALPHA FACTOR HOMOLOG-RELATED"/>
    <property type="match status" value="1"/>
</dbReference>
<keyword evidence="5" id="KW-0479">Metal-binding</keyword>
<dbReference type="STRING" id="33528.ENSGAFP00000028076"/>
<comment type="subcellular location">
    <subcellularLocation>
        <location evidence="1">Endosome membrane</location>
        <topology evidence="1">Peripheral membrane protein</topology>
        <orientation evidence="1">Cytoplasmic side</orientation>
    </subcellularLocation>
    <subcellularLocation>
        <location evidence="2">Late endosome membrane</location>
    </subcellularLocation>
    <subcellularLocation>
        <location evidence="3">Lysosome membrane</location>
        <topology evidence="3">Peripheral membrane protein</topology>
        <orientation evidence="3">Cytoplasmic side</orientation>
    </subcellularLocation>
</comment>
<dbReference type="Pfam" id="PF10601">
    <property type="entry name" value="zf-LITAF-like"/>
    <property type="match status" value="2"/>
</dbReference>
<keyword evidence="9" id="KW-0812">Transmembrane</keyword>
<protein>
    <recommendedName>
        <fullName evidence="10">LITAF domain-containing protein</fullName>
    </recommendedName>
</protein>